<organism evidence="1 2">
    <name type="scientific">Ditylenchus dipsaci</name>
    <dbReference type="NCBI Taxonomy" id="166011"/>
    <lineage>
        <taxon>Eukaryota</taxon>
        <taxon>Metazoa</taxon>
        <taxon>Ecdysozoa</taxon>
        <taxon>Nematoda</taxon>
        <taxon>Chromadorea</taxon>
        <taxon>Rhabditida</taxon>
        <taxon>Tylenchina</taxon>
        <taxon>Tylenchomorpha</taxon>
        <taxon>Sphaerularioidea</taxon>
        <taxon>Anguinidae</taxon>
        <taxon>Anguininae</taxon>
        <taxon>Ditylenchus</taxon>
    </lineage>
</organism>
<protein>
    <submittedName>
        <fullName evidence="2">Uncharacterized protein</fullName>
    </submittedName>
</protein>
<reference evidence="2" key="1">
    <citation type="submission" date="2022-11" db="UniProtKB">
        <authorList>
            <consortium name="WormBaseParasite"/>
        </authorList>
    </citation>
    <scope>IDENTIFICATION</scope>
</reference>
<proteinExistence type="predicted"/>
<evidence type="ECO:0000313" key="1">
    <source>
        <dbReference type="Proteomes" id="UP000887574"/>
    </source>
</evidence>
<dbReference type="AlphaFoldDB" id="A0A915DMZ3"/>
<sequence length="158" mass="18233">MEWFQAVVPKGRPKFCDVFQDDVLGDNWFIQVAVNCGTLHFTIRRERILETLPCPVSYELRLMGLMGDCISRRGNINEQTGEEGAVISHNSKTFDYLDSQKFFDARRCMIIELDLSVNEQAEDLCAKNYCFFLENSKFASDCLIMIEEKSIHVDKKVC</sequence>
<dbReference type="WBParaSite" id="jg2116">
    <property type="protein sequence ID" value="jg2116"/>
    <property type="gene ID" value="jg2116"/>
</dbReference>
<dbReference type="Proteomes" id="UP000887574">
    <property type="component" value="Unplaced"/>
</dbReference>
<evidence type="ECO:0000313" key="2">
    <source>
        <dbReference type="WBParaSite" id="jg2116"/>
    </source>
</evidence>
<keyword evidence="1" id="KW-1185">Reference proteome</keyword>
<accession>A0A915DMZ3</accession>
<name>A0A915DMZ3_9BILA</name>